<evidence type="ECO:0000313" key="1">
    <source>
        <dbReference type="EMBL" id="NYY90454.1"/>
    </source>
</evidence>
<dbReference type="Proteomes" id="UP000564836">
    <property type="component" value="Chromosome"/>
</dbReference>
<reference evidence="2 3" key="1">
    <citation type="journal article" date="2017" name="Syst. Appl. Microbiol.">
        <title>Soybeans inoculated with root zone soils of Canadian native legumes harbour diverse and novel Bradyrhizobium spp. that possess agricultural potential.</title>
        <authorList>
            <person name="Bromfield E.S.P."/>
            <person name="Cloutier S."/>
            <person name="Tambong J.T."/>
            <person name="Tran Thi T.V."/>
        </authorList>
    </citation>
    <scope>NUCLEOTIDE SEQUENCE [LARGE SCALE GENOMIC DNA]</scope>
    <source>
        <strain evidence="2 3">323S2</strain>
    </source>
</reference>
<name>A0A7Z0TQW3_9BRAD</name>
<proteinExistence type="predicted"/>
<dbReference type="EMBL" id="CP088280">
    <property type="protein sequence ID" value="UGX93514.1"/>
    <property type="molecule type" value="Genomic_DNA"/>
</dbReference>
<protein>
    <submittedName>
        <fullName evidence="1">Uncharacterized protein</fullName>
    </submittedName>
</protein>
<dbReference type="EMBL" id="JACBFH010000001">
    <property type="protein sequence ID" value="NYY90454.1"/>
    <property type="molecule type" value="Genomic_DNA"/>
</dbReference>
<dbReference type="RefSeq" id="WP_166347254.1">
    <property type="nucleotide sequence ID" value="NZ_CP088280.1"/>
</dbReference>
<sequence length="253" mass="28341">MEKAEFIRKAPGYYVAGIGYALEGILSYPLTREKLNERVGVTLGNDVLFDAAIRTLSRLGVIEVLTDTFAPTLYKASEKFDNWWSSDEATEQFPLIGRLHSLFPDDREGFIRAALSSVNSAAWQLSPKLEDFETGPPDEWEPIPIDRHDPAFQEMERTLEVALDEIAGSNGYASSAPEERNYVVAQLTRLRDALKTEAHIQWMMIKTFGIEPLAIPAKRYGKGAIGIAAKAASQAIQEWLKKVATKVIEWFFS</sequence>
<reference evidence="1" key="2">
    <citation type="submission" date="2020-06" db="EMBL/GenBank/DDBJ databases">
        <title>Whole Genome Sequence of Bradyrhizobium sp. Strain 323S2.</title>
        <authorList>
            <person name="Bromfield E.S.P."/>
        </authorList>
    </citation>
    <scope>NUCLEOTIDE SEQUENCE [LARGE SCALE GENOMIC DNA]</scope>
    <source>
        <strain evidence="1">323S2</strain>
    </source>
</reference>
<organism evidence="1">
    <name type="scientific">Bradyrhizobium barranii subsp. barranii</name>
    <dbReference type="NCBI Taxonomy" id="2823807"/>
    <lineage>
        <taxon>Bacteria</taxon>
        <taxon>Pseudomonadati</taxon>
        <taxon>Pseudomonadota</taxon>
        <taxon>Alphaproteobacteria</taxon>
        <taxon>Hyphomicrobiales</taxon>
        <taxon>Nitrobacteraceae</taxon>
        <taxon>Bradyrhizobium</taxon>
        <taxon>Bradyrhizobium barranii</taxon>
    </lineage>
</organism>
<gene>
    <name evidence="2" type="ORF">G6321_00049330</name>
    <name evidence="1" type="ORF">G6321_19075</name>
</gene>
<accession>A0A7Z0TQW3</accession>
<dbReference type="AlphaFoldDB" id="A0A7Z0TQW3"/>
<evidence type="ECO:0000313" key="2">
    <source>
        <dbReference type="EMBL" id="UGX93514.1"/>
    </source>
</evidence>
<reference evidence="2 3" key="3">
    <citation type="journal article" date="2022" name="Int. J. Syst. Evol. Microbiol.">
        <title>Strains of Bradyrhizobium barranii sp. nov. associated with legumes native to Canada are symbionts of soybeans and belong to different subspecies (subsp. barranii subsp. nov. and subsp. apii subsp. nov.) and symbiovars (sv. glycinearum and sv. septentrionale).</title>
        <authorList>
            <person name="Bromfield E.S.P."/>
            <person name="Cloutier S."/>
            <person name="Wasai-Hara S."/>
            <person name="Minamisawa K."/>
        </authorList>
    </citation>
    <scope>NUCLEOTIDE SEQUENCE [LARGE SCALE GENOMIC DNA]</scope>
    <source>
        <strain evidence="2 3">323S2</strain>
    </source>
</reference>
<evidence type="ECO:0000313" key="3">
    <source>
        <dbReference type="Proteomes" id="UP000564836"/>
    </source>
</evidence>